<gene>
    <name evidence="2" type="ORF">E4K62_07260</name>
</gene>
<reference evidence="2 3" key="1">
    <citation type="submission" date="2019-03" db="EMBL/GenBank/DDBJ databases">
        <authorList>
            <person name="Dong K."/>
        </authorList>
    </citation>
    <scope>NUCLEOTIDE SEQUENCE [LARGE SCALE GENOMIC DNA]</scope>
    <source>
        <strain evidence="3">dk512</strain>
    </source>
</reference>
<keyword evidence="1" id="KW-0812">Transmembrane</keyword>
<evidence type="ECO:0008006" key="4">
    <source>
        <dbReference type="Google" id="ProtNLM"/>
    </source>
</evidence>
<dbReference type="Proteomes" id="UP000295748">
    <property type="component" value="Chromosome"/>
</dbReference>
<name>A0ABX5SQS7_9MICO</name>
<keyword evidence="1" id="KW-1133">Transmembrane helix</keyword>
<dbReference type="EMBL" id="CP038266">
    <property type="protein sequence ID" value="QBR88501.1"/>
    <property type="molecule type" value="Genomic_DNA"/>
</dbReference>
<keyword evidence="1" id="KW-0472">Membrane</keyword>
<evidence type="ECO:0000313" key="3">
    <source>
        <dbReference type="Proteomes" id="UP000295748"/>
    </source>
</evidence>
<protein>
    <recommendedName>
        <fullName evidence="4">Secreted protein</fullName>
    </recommendedName>
</protein>
<feature type="transmembrane region" description="Helical" evidence="1">
    <location>
        <begin position="32"/>
        <end position="53"/>
    </location>
</feature>
<accession>A0ABX5SQS7</accession>
<dbReference type="RefSeq" id="WP_135065505.1">
    <property type="nucleotide sequence ID" value="NZ_CP038266.1"/>
</dbReference>
<evidence type="ECO:0000313" key="2">
    <source>
        <dbReference type="EMBL" id="QBR88501.1"/>
    </source>
</evidence>
<sequence length="67" mass="6696">MRLWMSVAAVLAVALLVAVFIGGAVDSSPAQLVAAGIGFAAVMTGWSTGYAVITSKLRPDQGVSASS</sequence>
<proteinExistence type="predicted"/>
<keyword evidence="3" id="KW-1185">Reference proteome</keyword>
<evidence type="ECO:0000256" key="1">
    <source>
        <dbReference type="SAM" id="Phobius"/>
    </source>
</evidence>
<organism evidence="2 3">
    <name type="scientific">Microbacterium wangchenii</name>
    <dbReference type="NCBI Taxonomy" id="2541726"/>
    <lineage>
        <taxon>Bacteria</taxon>
        <taxon>Bacillati</taxon>
        <taxon>Actinomycetota</taxon>
        <taxon>Actinomycetes</taxon>
        <taxon>Micrococcales</taxon>
        <taxon>Microbacteriaceae</taxon>
        <taxon>Microbacterium</taxon>
    </lineage>
</organism>